<sequence length="514" mass="58393">MAGPSSASTLPALPLDILYNIGLALASDPIEEAREYMKSEYDPGQKPRLSALRHLTYLSHATKGILEPLLYRHITFTRPEQVTLFFITLIQRSELRQHVQYIASFAELTGTAVRKRQLPACKRLWSSRCPSDKAALLRILDKNGLHGLAWAASLLERTKGRFMFNADFKHDGILELIFASIVFLTPNVTTFIWLDTNTNPKAMLLDLIFQSGIAADLPLMPNLQVLHTEKAAFNDNTQAAFFTPHINLWDNLKKLYLNDMDFDDEFIKILVRGDFKDNRPVKELYVRCVSGGEHPGDMNSFDPHDELPGTQLLSETDPDQDKDKFKAFPNLTLLDVKFAFHEGRALTGSRTLRSFMHAVGAPERILLTGHPMPIKALSTGITHPQLKYLRVKEIIKSAPSKSDSKDNLVAGLNQFWNSKPELVPSLCEIDWDGYKFRREDLEGEDKAVWVLKGEEDWEDDSDDDDDDYDSDDFMDDDDDDDDTLSGFGRSFLEHEISMADLEYLETYGGYQIYD</sequence>
<evidence type="ECO:0000313" key="2">
    <source>
        <dbReference type="EMBL" id="KAF4967239.1"/>
    </source>
</evidence>
<keyword evidence="3" id="KW-1185">Reference proteome</keyword>
<dbReference type="Proteomes" id="UP000622797">
    <property type="component" value="Unassembled WGS sequence"/>
</dbReference>
<comment type="caution">
    <text evidence="2">The sequence shown here is derived from an EMBL/GenBank/DDBJ whole genome shotgun (WGS) entry which is preliminary data.</text>
</comment>
<evidence type="ECO:0000313" key="3">
    <source>
        <dbReference type="Proteomes" id="UP000622797"/>
    </source>
</evidence>
<feature type="region of interest" description="Disordered" evidence="1">
    <location>
        <begin position="296"/>
        <end position="319"/>
    </location>
</feature>
<name>A0A8H4U0D2_9HYPO</name>
<feature type="region of interest" description="Disordered" evidence="1">
    <location>
        <begin position="452"/>
        <end position="486"/>
    </location>
</feature>
<protein>
    <submittedName>
        <fullName evidence="2">Uncharacterized protein</fullName>
    </submittedName>
</protein>
<accession>A0A8H4U0D2</accession>
<dbReference type="OrthoDB" id="5058708at2759"/>
<dbReference type="AlphaFoldDB" id="A0A8H4U0D2"/>
<organism evidence="2 3">
    <name type="scientific">Fusarium sarcochroum</name>
    <dbReference type="NCBI Taxonomy" id="1208366"/>
    <lineage>
        <taxon>Eukaryota</taxon>
        <taxon>Fungi</taxon>
        <taxon>Dikarya</taxon>
        <taxon>Ascomycota</taxon>
        <taxon>Pezizomycotina</taxon>
        <taxon>Sordariomycetes</taxon>
        <taxon>Hypocreomycetidae</taxon>
        <taxon>Hypocreales</taxon>
        <taxon>Nectriaceae</taxon>
        <taxon>Fusarium</taxon>
        <taxon>Fusarium lateritium species complex</taxon>
    </lineage>
</organism>
<feature type="compositionally biased region" description="Acidic residues" evidence="1">
    <location>
        <begin position="455"/>
        <end position="483"/>
    </location>
</feature>
<reference evidence="2" key="1">
    <citation type="journal article" date="2020" name="BMC Genomics">
        <title>Correction to: Identification and distribution of gene clusters required for synthesis of sphingolipid metabolism inhibitors in diverse species of the filamentous fungus Fusarium.</title>
        <authorList>
            <person name="Kim H.S."/>
            <person name="Lohmar J.M."/>
            <person name="Busman M."/>
            <person name="Brown D.W."/>
            <person name="Naumann T.A."/>
            <person name="Divon H.H."/>
            <person name="Lysoe E."/>
            <person name="Uhlig S."/>
            <person name="Proctor R.H."/>
        </authorList>
    </citation>
    <scope>NUCLEOTIDE SEQUENCE</scope>
    <source>
        <strain evidence="2">NRRL 20472</strain>
    </source>
</reference>
<gene>
    <name evidence="2" type="ORF">FSARC_5151</name>
</gene>
<evidence type="ECO:0000256" key="1">
    <source>
        <dbReference type="SAM" id="MobiDB-lite"/>
    </source>
</evidence>
<proteinExistence type="predicted"/>
<dbReference type="EMBL" id="JABEXW010000247">
    <property type="protein sequence ID" value="KAF4967239.1"/>
    <property type="molecule type" value="Genomic_DNA"/>
</dbReference>
<reference evidence="2" key="2">
    <citation type="submission" date="2020-05" db="EMBL/GenBank/DDBJ databases">
        <authorList>
            <person name="Kim H.-S."/>
            <person name="Proctor R.H."/>
            <person name="Brown D.W."/>
        </authorList>
    </citation>
    <scope>NUCLEOTIDE SEQUENCE</scope>
    <source>
        <strain evidence="2">NRRL 20472</strain>
    </source>
</reference>